<dbReference type="EMBL" id="BMDT01000008">
    <property type="protein sequence ID" value="GGI66084.1"/>
    <property type="molecule type" value="Genomic_DNA"/>
</dbReference>
<reference evidence="2" key="1">
    <citation type="journal article" date="2014" name="Int. J. Syst. Evol. Microbiol.">
        <title>Complete genome sequence of Corynebacterium casei LMG S-19264T (=DSM 44701T), isolated from a smear-ripened cheese.</title>
        <authorList>
            <consortium name="US DOE Joint Genome Institute (JGI-PGF)"/>
            <person name="Walter F."/>
            <person name="Albersmeier A."/>
            <person name="Kalinowski J."/>
            <person name="Ruckert C."/>
        </authorList>
    </citation>
    <scope>NUCLEOTIDE SEQUENCE</scope>
    <source>
        <strain evidence="2">CCM 8433</strain>
    </source>
</reference>
<keyword evidence="1" id="KW-0175">Coiled coil</keyword>
<dbReference type="AlphaFoldDB" id="A0A917JG27"/>
<evidence type="ECO:0000313" key="2">
    <source>
        <dbReference type="EMBL" id="GGI66084.1"/>
    </source>
</evidence>
<reference evidence="2" key="2">
    <citation type="submission" date="2020-09" db="EMBL/GenBank/DDBJ databases">
        <authorList>
            <person name="Sun Q."/>
            <person name="Sedlacek I."/>
        </authorList>
    </citation>
    <scope>NUCLEOTIDE SEQUENCE</scope>
    <source>
        <strain evidence="2">CCM 8433</strain>
    </source>
</reference>
<sequence length="119" mass="13862">MDKKNSSFKKLGKHLVRTSITLLDSLFNDNLEQQQMLEKHREQLLDASRRKALVVLQLKTKKIAHFETVVGYVTTKRPIHEQVVIKIQNNLQQLRIVALRDIEKVSVLDTKNKHKLIAK</sequence>
<feature type="coiled-coil region" evidence="1">
    <location>
        <begin position="23"/>
        <end position="50"/>
    </location>
</feature>
<keyword evidence="3" id="KW-1185">Reference proteome</keyword>
<organism evidence="2 3">
    <name type="scientific">Enterococcus alcedinis</name>
    <dbReference type="NCBI Taxonomy" id="1274384"/>
    <lineage>
        <taxon>Bacteria</taxon>
        <taxon>Bacillati</taxon>
        <taxon>Bacillota</taxon>
        <taxon>Bacilli</taxon>
        <taxon>Lactobacillales</taxon>
        <taxon>Enterococcaceae</taxon>
        <taxon>Enterococcus</taxon>
    </lineage>
</organism>
<accession>A0A917JG27</accession>
<protein>
    <submittedName>
        <fullName evidence="2">Uncharacterized protein</fullName>
    </submittedName>
</protein>
<evidence type="ECO:0000313" key="3">
    <source>
        <dbReference type="Proteomes" id="UP000622610"/>
    </source>
</evidence>
<comment type="caution">
    <text evidence="2">The sequence shown here is derived from an EMBL/GenBank/DDBJ whole genome shotgun (WGS) entry which is preliminary data.</text>
</comment>
<proteinExistence type="predicted"/>
<evidence type="ECO:0000256" key="1">
    <source>
        <dbReference type="SAM" id="Coils"/>
    </source>
</evidence>
<dbReference type="Proteomes" id="UP000622610">
    <property type="component" value="Unassembled WGS sequence"/>
</dbReference>
<name>A0A917JG27_9ENTE</name>
<gene>
    <name evidence="2" type="ORF">GCM10011482_17380</name>
</gene>
<dbReference type="RefSeq" id="WP_188367922.1">
    <property type="nucleotide sequence ID" value="NZ_BMDT01000008.1"/>
</dbReference>